<feature type="region of interest" description="Disordered" evidence="1">
    <location>
        <begin position="1"/>
        <end position="21"/>
    </location>
</feature>
<dbReference type="Proteomes" id="UP001500037">
    <property type="component" value="Unassembled WGS sequence"/>
</dbReference>
<feature type="compositionally biased region" description="Pro residues" evidence="1">
    <location>
        <begin position="457"/>
        <end position="476"/>
    </location>
</feature>
<dbReference type="InterPro" id="IPR025447">
    <property type="entry name" value="DUF4192"/>
</dbReference>
<feature type="compositionally biased region" description="Low complexity" evidence="1">
    <location>
        <begin position="390"/>
        <end position="423"/>
    </location>
</feature>
<comment type="caution">
    <text evidence="2">The sequence shown here is derived from an EMBL/GenBank/DDBJ whole genome shotgun (WGS) entry which is preliminary data.</text>
</comment>
<evidence type="ECO:0000313" key="2">
    <source>
        <dbReference type="EMBL" id="GAA1262965.1"/>
    </source>
</evidence>
<keyword evidence="3" id="KW-1185">Reference proteome</keyword>
<dbReference type="RefSeq" id="WP_344445285.1">
    <property type="nucleotide sequence ID" value="NZ_BAAALF010000155.1"/>
</dbReference>
<accession>A0ABN1WUL5</accession>
<proteinExistence type="predicted"/>
<evidence type="ECO:0000313" key="3">
    <source>
        <dbReference type="Proteomes" id="UP001500037"/>
    </source>
</evidence>
<feature type="region of interest" description="Disordered" evidence="1">
    <location>
        <begin position="367"/>
        <end position="511"/>
    </location>
</feature>
<evidence type="ECO:0000256" key="1">
    <source>
        <dbReference type="SAM" id="MobiDB-lite"/>
    </source>
</evidence>
<feature type="compositionally biased region" description="Low complexity" evidence="1">
    <location>
        <begin position="481"/>
        <end position="493"/>
    </location>
</feature>
<reference evidence="2 3" key="1">
    <citation type="journal article" date="2019" name="Int. J. Syst. Evol. Microbiol.">
        <title>The Global Catalogue of Microorganisms (GCM) 10K type strain sequencing project: providing services to taxonomists for standard genome sequencing and annotation.</title>
        <authorList>
            <consortium name="The Broad Institute Genomics Platform"/>
            <consortium name="The Broad Institute Genome Sequencing Center for Infectious Disease"/>
            <person name="Wu L."/>
            <person name="Ma J."/>
        </authorList>
    </citation>
    <scope>NUCLEOTIDE SEQUENCE [LARGE SCALE GENOMIC DNA]</scope>
    <source>
        <strain evidence="2 3">JCM 13004</strain>
    </source>
</reference>
<gene>
    <name evidence="2" type="ORF">GCM10009665_60710</name>
</gene>
<name>A0ABN1WUL5_9ACTN</name>
<sequence length="511" mass="54031">MNHDDPTTTPVGRRRPGRQSLRIEGPADMAAMLPYLLGFYPDDSIVLVGLQGPLFRQGGVIRLDIPADPAHWPMIAEELARLLVELSEQRDLRPQAALLYLCRDPDPGAAAAQPQLRPLAELLLRALRGLNLRVKEALCVSGGRWWSYLCPDPSCCPAEGTVVQSTSDPRAVVAAATFAGLAPRGSRRAILAGLTPVGPPAADAQREAIERRTAGLIEELVGPDGSERVGEATGRLLDEVMAEFLAGAAGLDDDRAARLLLGLQDRASRDRAAEYAEEAELAGAQRLWRLLARRCVPPFEPYARAPLTLLAWTSWLAGDTATARIVLNRVLELDPDYTLAELLYHSLNGGLEPTALLTAVRAERARRVEGGATVTEQPADERPESGPPGTGRRPGPAAALPGPRVQLTRGPAPGPAGRPTAAGSDADPSDPRAPRGLPGGSSRLPVPRRQPADGPTASPPPAVSDPPSDAGPPPADPTGHSRTAAASPPARSTGRTARRRIHQSRDTSMGA</sequence>
<dbReference type="EMBL" id="BAAALF010000155">
    <property type="protein sequence ID" value="GAA1262965.1"/>
    <property type="molecule type" value="Genomic_DNA"/>
</dbReference>
<protein>
    <submittedName>
        <fullName evidence="2">DUF4192 domain-containing protein</fullName>
    </submittedName>
</protein>
<dbReference type="Pfam" id="PF13830">
    <property type="entry name" value="DUF4192"/>
    <property type="match status" value="1"/>
</dbReference>
<organism evidence="2 3">
    <name type="scientific">Kitasatospora nipponensis</name>
    <dbReference type="NCBI Taxonomy" id="258049"/>
    <lineage>
        <taxon>Bacteria</taxon>
        <taxon>Bacillati</taxon>
        <taxon>Actinomycetota</taxon>
        <taxon>Actinomycetes</taxon>
        <taxon>Kitasatosporales</taxon>
        <taxon>Streptomycetaceae</taxon>
        <taxon>Kitasatospora</taxon>
    </lineage>
</organism>